<dbReference type="EMBL" id="BJUM01000065">
    <property type="protein sequence ID" value="GEK56952.1"/>
    <property type="molecule type" value="Genomic_DNA"/>
</dbReference>
<dbReference type="Proteomes" id="UP000321419">
    <property type="component" value="Unassembled WGS sequence"/>
</dbReference>
<evidence type="ECO:0000313" key="1">
    <source>
        <dbReference type="EMBL" id="GEK56952.1"/>
    </source>
</evidence>
<sequence length="60" mass="6944">MADDSEAFHCDPPPLWALRQHTDSKYKKTKPVVTYKSILNKFDLMALVEKRTDPDAKKSH</sequence>
<proteinExistence type="predicted"/>
<keyword evidence="2" id="KW-1185">Reference proteome</keyword>
<dbReference type="AlphaFoldDB" id="A0A510Y0V1"/>
<organism evidence="1 2">
    <name type="scientific">Pseudoalteromonas espejiana</name>
    <dbReference type="NCBI Taxonomy" id="28107"/>
    <lineage>
        <taxon>Bacteria</taxon>
        <taxon>Pseudomonadati</taxon>
        <taxon>Pseudomonadota</taxon>
        <taxon>Gammaproteobacteria</taxon>
        <taxon>Alteromonadales</taxon>
        <taxon>Pseudoalteromonadaceae</taxon>
        <taxon>Pseudoalteromonas</taxon>
    </lineage>
</organism>
<comment type="caution">
    <text evidence="1">The sequence shown here is derived from an EMBL/GenBank/DDBJ whole genome shotgun (WGS) entry which is preliminary data.</text>
</comment>
<evidence type="ECO:0000313" key="2">
    <source>
        <dbReference type="Proteomes" id="UP000321419"/>
    </source>
</evidence>
<reference evidence="1 2" key="1">
    <citation type="submission" date="2019-07" db="EMBL/GenBank/DDBJ databases">
        <title>Whole genome shotgun sequence of Pseudoalteromonas espejiana NBRC 102222.</title>
        <authorList>
            <person name="Hosoyama A."/>
            <person name="Uohara A."/>
            <person name="Ohji S."/>
            <person name="Ichikawa N."/>
        </authorList>
    </citation>
    <scope>NUCLEOTIDE SEQUENCE [LARGE SCALE GENOMIC DNA]</scope>
    <source>
        <strain evidence="1 2">NBRC 102222</strain>
    </source>
</reference>
<name>A0A510Y0V1_9GAMM</name>
<accession>A0A510Y0V1</accession>
<protein>
    <submittedName>
        <fullName evidence="1">Uncharacterized protein</fullName>
    </submittedName>
</protein>
<gene>
    <name evidence="1" type="ORF">PES01_37970</name>
</gene>